<keyword evidence="4" id="KW-1185">Reference proteome</keyword>
<dbReference type="RefSeq" id="WP_282516538.1">
    <property type="nucleotide sequence ID" value="NZ_JASCIR010000037.1"/>
</dbReference>
<dbReference type="Proteomes" id="UP001224661">
    <property type="component" value="Unassembled WGS sequence"/>
</dbReference>
<gene>
    <name evidence="3" type="ORF">QIS99_28280</name>
</gene>
<feature type="transmembrane region" description="Helical" evidence="2">
    <location>
        <begin position="105"/>
        <end position="124"/>
    </location>
</feature>
<reference evidence="3 4" key="1">
    <citation type="submission" date="2023-05" db="EMBL/GenBank/DDBJ databases">
        <title>Draft genome sequence of Streptomyces sp. B-S-A8 isolated from a cave soil in Thailand.</title>
        <authorList>
            <person name="Chamroensaksri N."/>
            <person name="Muangham S."/>
        </authorList>
    </citation>
    <scope>NUCLEOTIDE SEQUENCE [LARGE SCALE GENOMIC DNA]</scope>
    <source>
        <strain evidence="3 4">B-S-A8</strain>
    </source>
</reference>
<name>A0ABT6S0F7_9ACTN</name>
<accession>A0ABT6S0F7</accession>
<evidence type="ECO:0000256" key="2">
    <source>
        <dbReference type="SAM" id="Phobius"/>
    </source>
</evidence>
<dbReference type="EMBL" id="JASCIR010000037">
    <property type="protein sequence ID" value="MDI3390060.1"/>
    <property type="molecule type" value="Genomic_DNA"/>
</dbReference>
<feature type="transmembrane region" description="Helical" evidence="2">
    <location>
        <begin position="12"/>
        <end position="31"/>
    </location>
</feature>
<evidence type="ECO:0000313" key="3">
    <source>
        <dbReference type="EMBL" id="MDI3390060.1"/>
    </source>
</evidence>
<keyword evidence="2" id="KW-1133">Transmembrane helix</keyword>
<proteinExistence type="predicted"/>
<keyword evidence="2" id="KW-0472">Membrane</keyword>
<comment type="caution">
    <text evidence="3">The sequence shown here is derived from an EMBL/GenBank/DDBJ whole genome shotgun (WGS) entry which is preliminary data.</text>
</comment>
<evidence type="ECO:0000313" key="4">
    <source>
        <dbReference type="Proteomes" id="UP001224661"/>
    </source>
</evidence>
<keyword evidence="2" id="KW-0812">Transmembrane</keyword>
<protein>
    <submittedName>
        <fullName evidence="3">Uncharacterized protein</fullName>
    </submittedName>
</protein>
<evidence type="ECO:0000256" key="1">
    <source>
        <dbReference type="SAM" id="MobiDB-lite"/>
    </source>
</evidence>
<feature type="region of interest" description="Disordered" evidence="1">
    <location>
        <begin position="42"/>
        <end position="79"/>
    </location>
</feature>
<sequence length="128" mass="13272">MSDTFRPRRTRLASALAVLLSAAAVTLLLVLSHTGVPDAWWPQTGNAFPHTATAGTAPSAEPAPTQASPKPKPEDDPCDLIVGPAHAYCVEGRDNAGPPSGFTPAAALLLTPAVIGVVVIRYLARRKA</sequence>
<organism evidence="3 4">
    <name type="scientific">Streptomyces solicavernae</name>
    <dbReference type="NCBI Taxonomy" id="3043614"/>
    <lineage>
        <taxon>Bacteria</taxon>
        <taxon>Bacillati</taxon>
        <taxon>Actinomycetota</taxon>
        <taxon>Actinomycetes</taxon>
        <taxon>Kitasatosporales</taxon>
        <taxon>Streptomycetaceae</taxon>
        <taxon>Streptomyces</taxon>
    </lineage>
</organism>